<name>A0A413NKK8_BACUN</name>
<evidence type="ECO:0000313" key="7">
    <source>
        <dbReference type="Proteomes" id="UP000438773"/>
    </source>
</evidence>
<dbReference type="Proteomes" id="UP000441711">
    <property type="component" value="Unassembled WGS sequence"/>
</dbReference>
<dbReference type="EMBL" id="WCUP01000001">
    <property type="protein sequence ID" value="KAB4111781.1"/>
    <property type="molecule type" value="Genomic_DNA"/>
</dbReference>
<protein>
    <recommendedName>
        <fullName evidence="9">Lipoprotein</fullName>
    </recommendedName>
</protein>
<evidence type="ECO:0000313" key="4">
    <source>
        <dbReference type="EMBL" id="RGZ49038.1"/>
    </source>
</evidence>
<evidence type="ECO:0000313" key="6">
    <source>
        <dbReference type="Proteomes" id="UP000434462"/>
    </source>
</evidence>
<dbReference type="EMBL" id="QSEE01000008">
    <property type="protein sequence ID" value="RGZ49038.1"/>
    <property type="molecule type" value="Genomic_DNA"/>
</dbReference>
<reference evidence="6 7" key="2">
    <citation type="journal article" date="2019" name="Nat. Med.">
        <title>A library of human gut bacterial isolates paired with longitudinal multiomics data enables mechanistic microbiome research.</title>
        <authorList>
            <person name="Poyet M."/>
            <person name="Groussin M."/>
            <person name="Gibbons S.M."/>
            <person name="Avila-Pacheco J."/>
            <person name="Jiang X."/>
            <person name="Kearney S.M."/>
            <person name="Perrotta A.R."/>
            <person name="Berdy B."/>
            <person name="Zhao S."/>
            <person name="Lieberman T.D."/>
            <person name="Swanson P.K."/>
            <person name="Smith M."/>
            <person name="Roesemann S."/>
            <person name="Alexander J.E."/>
            <person name="Rich S.A."/>
            <person name="Livny J."/>
            <person name="Vlamakis H."/>
            <person name="Clish C."/>
            <person name="Bullock K."/>
            <person name="Deik A."/>
            <person name="Scott J."/>
            <person name="Pierce K.A."/>
            <person name="Xavier R.J."/>
            <person name="Alm E.J."/>
        </authorList>
    </citation>
    <scope>NUCLEOTIDE SEQUENCE [LARGE SCALE GENOMIC DNA]</scope>
    <source>
        <strain evidence="1 8">BIOML-A36</strain>
        <strain evidence="3 7">BIOML-A37</strain>
        <strain evidence="2 6">BIOML-A38</strain>
    </source>
</reference>
<dbReference type="RefSeq" id="WP_117958981.1">
    <property type="nucleotide sequence ID" value="NZ_JADMZH010000001.1"/>
</dbReference>
<evidence type="ECO:0000313" key="5">
    <source>
        <dbReference type="Proteomes" id="UP000283684"/>
    </source>
</evidence>
<dbReference type="EMBL" id="WCUQ01000002">
    <property type="protein sequence ID" value="KAB4127817.1"/>
    <property type="molecule type" value="Genomic_DNA"/>
</dbReference>
<comment type="caution">
    <text evidence="4">The sequence shown here is derived from an EMBL/GenBank/DDBJ whole genome shotgun (WGS) entry which is preliminary data.</text>
</comment>
<dbReference type="EMBL" id="WCUR01000006">
    <property type="protein sequence ID" value="KAB4118870.1"/>
    <property type="molecule type" value="Genomic_DNA"/>
</dbReference>
<reference evidence="4 5" key="1">
    <citation type="submission" date="2018-08" db="EMBL/GenBank/DDBJ databases">
        <title>A genome reference for cultivated species of the human gut microbiota.</title>
        <authorList>
            <person name="Zou Y."/>
            <person name="Xue W."/>
            <person name="Luo G."/>
        </authorList>
    </citation>
    <scope>NUCLEOTIDE SEQUENCE [LARGE SCALE GENOMIC DNA]</scope>
    <source>
        <strain evidence="4 5">AM50-4</strain>
    </source>
</reference>
<sequence length="551" mass="61981">MKAFKFIYIALIIFCPLIVSSCKKSGKEIVEKIATETTEKTAKGFAKEASEKTLKTLTKKELRSIDWKDLMKLIRKENINLADALSRLDGSFQRKIGKAIQSDYDFYSALISSNRLIDEFSIFTKNAPKATDNIYIFKYFAKCRDLERRFGVYNALGNIEIKEEMGVVKFFNRTDNSVIGEFRDGIFQIKEPFNTGKHFLEQNSILKKTLIPNAVYKIKGANGMTYLYHVDDLGRFSKIEATGIDANELLSNVVLAKENLNLGAGWTKKLRTVRQTSKGNDIDATIILKYADDGTTPLAVKADIKADNKKIISESFENLDYLAKNAFTTEENASLLNKFASKTGFSTKKKADLLGEMDQDEELAKLIHSNPELNIRRWLNTRNHVDKSKVARTANGRMVPNGQVYAGNVYYFNPHLNSGLMARLNKYGTINLKKFGSLTYDDLIKIDKLYPDGVPFTKEGYPDFSKVAFKDKSGQTLRINIGALSGDSKKDINTAEAIFQKMGYPWESGYTWHHVENSTTLIRVPSAVHQLIDHAGGMSTLVAEQTTKQAA</sequence>
<proteinExistence type="predicted"/>
<gene>
    <name evidence="4" type="ORF">DW988_09920</name>
    <name evidence="1" type="ORF">GAQ70_00215</name>
    <name evidence="2" type="ORF">GAQ72_03645</name>
    <name evidence="3" type="ORF">GAQ75_04675</name>
</gene>
<evidence type="ECO:0000313" key="1">
    <source>
        <dbReference type="EMBL" id="KAB4111781.1"/>
    </source>
</evidence>
<organism evidence="4 5">
    <name type="scientific">Bacteroides uniformis</name>
    <dbReference type="NCBI Taxonomy" id="820"/>
    <lineage>
        <taxon>Bacteria</taxon>
        <taxon>Pseudomonadati</taxon>
        <taxon>Bacteroidota</taxon>
        <taxon>Bacteroidia</taxon>
        <taxon>Bacteroidales</taxon>
        <taxon>Bacteroidaceae</taxon>
        <taxon>Bacteroides</taxon>
    </lineage>
</organism>
<dbReference type="Proteomes" id="UP000283684">
    <property type="component" value="Unassembled WGS sequence"/>
</dbReference>
<dbReference type="PROSITE" id="PS51257">
    <property type="entry name" value="PROKAR_LIPOPROTEIN"/>
    <property type="match status" value="1"/>
</dbReference>
<dbReference type="InterPro" id="IPR032869">
    <property type="entry name" value="WHH_dom_containing"/>
</dbReference>
<evidence type="ECO:0008006" key="9">
    <source>
        <dbReference type="Google" id="ProtNLM"/>
    </source>
</evidence>
<dbReference type="AlphaFoldDB" id="A0A413NKK8"/>
<evidence type="ECO:0000313" key="8">
    <source>
        <dbReference type="Proteomes" id="UP000441711"/>
    </source>
</evidence>
<evidence type="ECO:0000313" key="3">
    <source>
        <dbReference type="EMBL" id="KAB4127817.1"/>
    </source>
</evidence>
<dbReference type="Proteomes" id="UP000438773">
    <property type="component" value="Unassembled WGS sequence"/>
</dbReference>
<accession>A0A413NKK8</accession>
<dbReference type="Proteomes" id="UP000434462">
    <property type="component" value="Unassembled WGS sequence"/>
</dbReference>
<evidence type="ECO:0000313" key="2">
    <source>
        <dbReference type="EMBL" id="KAB4118870.1"/>
    </source>
</evidence>
<dbReference type="Pfam" id="PF14414">
    <property type="entry name" value="WHH"/>
    <property type="match status" value="1"/>
</dbReference>